<reference evidence="3 4" key="1">
    <citation type="journal article" date="2009" name="Nature">
        <title>Evolution of pathogenicity and sexual reproduction in eight Candida genomes.</title>
        <authorList>
            <person name="Butler G."/>
            <person name="Rasmussen M.D."/>
            <person name="Lin M.F."/>
            <person name="Santos M.A."/>
            <person name="Sakthikumar S."/>
            <person name="Munro C.A."/>
            <person name="Rheinbay E."/>
            <person name="Grabherr M."/>
            <person name="Forche A."/>
            <person name="Reedy J.L."/>
            <person name="Agrafioti I."/>
            <person name="Arnaud M.B."/>
            <person name="Bates S."/>
            <person name="Brown A.J."/>
            <person name="Brunke S."/>
            <person name="Costanzo M.C."/>
            <person name="Fitzpatrick D.A."/>
            <person name="de Groot P.W."/>
            <person name="Harris D."/>
            <person name="Hoyer L.L."/>
            <person name="Hube B."/>
            <person name="Klis F.M."/>
            <person name="Kodira C."/>
            <person name="Lennard N."/>
            <person name="Logue M.E."/>
            <person name="Martin R."/>
            <person name="Neiman A.M."/>
            <person name="Nikolaou E."/>
            <person name="Quail M.A."/>
            <person name="Quinn J."/>
            <person name="Santos M.C."/>
            <person name="Schmitzberger F.F."/>
            <person name="Sherlock G."/>
            <person name="Shah P."/>
            <person name="Silverstein K.A."/>
            <person name="Skrzypek M.S."/>
            <person name="Soll D."/>
            <person name="Staggs R."/>
            <person name="Stansfield I."/>
            <person name="Stumpf M.P."/>
            <person name="Sudbery P.E."/>
            <person name="Srikantha T."/>
            <person name="Zeng Q."/>
            <person name="Berman J."/>
            <person name="Berriman M."/>
            <person name="Heitman J."/>
            <person name="Gow N.A."/>
            <person name="Lorenz M.C."/>
            <person name="Birren B.W."/>
            <person name="Kellis M."/>
            <person name="Cuomo C.A."/>
        </authorList>
    </citation>
    <scope>NUCLEOTIDE SEQUENCE [LARGE SCALE GENOMIC DNA]</scope>
    <source>
        <strain evidence="4">ATCC MYA-3404 / T1</strain>
    </source>
</reference>
<name>C5M5G5_CANTT</name>
<dbReference type="Pfam" id="PF06916">
    <property type="entry name" value="FAM210A-B_dom"/>
    <property type="match status" value="1"/>
</dbReference>
<sequence>MNALIFFFHFFFFHILFFIISIRSTMFPFNPVKRYAFNYRFGSFFKAFRYQSTIPPRTAPKKKQGIAALMKEYGYPALAVYLGLSAVDLPICYLLVHSMGQETIETYENKLKQTFGYGISDEELKRKQEINRIQKEIDEKEVPEVKEPTSTLGRLWSQFSWTEFAIAYGIHKSLIFIRLPITAAITPGVVKLLRGWGFRIGTDKLSTTASIAKDLAKTGIKDITASSTKFGVKAGKKKWWWFF</sequence>
<feature type="domain" description="DUF1279" evidence="2">
    <location>
        <begin position="67"/>
        <end position="187"/>
    </location>
</feature>
<dbReference type="HOGENOM" id="CLU_059211_2_0_1"/>
<dbReference type="Proteomes" id="UP000002037">
    <property type="component" value="Unassembled WGS sequence"/>
</dbReference>
<dbReference type="VEuPathDB" id="FungiDB:CTRG_01095"/>
<dbReference type="GO" id="GO:0005739">
    <property type="term" value="C:mitochondrion"/>
    <property type="evidence" value="ECO:0007669"/>
    <property type="project" value="TreeGrafter"/>
</dbReference>
<keyword evidence="1" id="KW-1133">Transmembrane helix</keyword>
<accession>C5M5G5</accession>
<dbReference type="PANTHER" id="PTHR21377">
    <property type="entry name" value="PROTEIN FAM210B, MITOCHONDRIAL"/>
    <property type="match status" value="1"/>
</dbReference>
<dbReference type="EMBL" id="GG692396">
    <property type="protein sequence ID" value="EER34235.1"/>
    <property type="molecule type" value="Genomic_DNA"/>
</dbReference>
<dbReference type="AlphaFoldDB" id="C5M5G5"/>
<evidence type="ECO:0000256" key="1">
    <source>
        <dbReference type="SAM" id="Phobius"/>
    </source>
</evidence>
<organism evidence="3 4">
    <name type="scientific">Candida tropicalis (strain ATCC MYA-3404 / T1)</name>
    <name type="common">Yeast</name>
    <dbReference type="NCBI Taxonomy" id="294747"/>
    <lineage>
        <taxon>Eukaryota</taxon>
        <taxon>Fungi</taxon>
        <taxon>Dikarya</taxon>
        <taxon>Ascomycota</taxon>
        <taxon>Saccharomycotina</taxon>
        <taxon>Pichiomycetes</taxon>
        <taxon>Debaryomycetaceae</taxon>
        <taxon>Candida/Lodderomyces clade</taxon>
        <taxon>Candida</taxon>
    </lineage>
</organism>
<feature type="transmembrane region" description="Helical" evidence="1">
    <location>
        <begin position="73"/>
        <end position="96"/>
    </location>
</feature>
<dbReference type="InterPro" id="IPR009688">
    <property type="entry name" value="FAM210A/B-like_dom"/>
</dbReference>
<keyword evidence="1" id="KW-0812">Transmembrane</keyword>
<dbReference type="PANTHER" id="PTHR21377:SF0">
    <property type="entry name" value="PROTEIN FAM210B, MITOCHONDRIAL"/>
    <property type="match status" value="1"/>
</dbReference>
<evidence type="ECO:0000313" key="4">
    <source>
        <dbReference type="Proteomes" id="UP000002037"/>
    </source>
</evidence>
<evidence type="ECO:0000313" key="3">
    <source>
        <dbReference type="EMBL" id="EER34235.1"/>
    </source>
</evidence>
<feature type="transmembrane region" description="Helical" evidence="1">
    <location>
        <begin position="6"/>
        <end position="26"/>
    </location>
</feature>
<dbReference type="RefSeq" id="XP_002546790.1">
    <property type="nucleotide sequence ID" value="XM_002546744.1"/>
</dbReference>
<dbReference type="GeneID" id="8301608"/>
<protein>
    <recommendedName>
        <fullName evidence="2">DUF1279 domain-containing protein</fullName>
    </recommendedName>
</protein>
<proteinExistence type="predicted"/>
<dbReference type="KEGG" id="ctp:CTRG_01095"/>
<keyword evidence="4" id="KW-1185">Reference proteome</keyword>
<dbReference type="InterPro" id="IPR045866">
    <property type="entry name" value="FAM210A/B-like"/>
</dbReference>
<keyword evidence="1" id="KW-0472">Membrane</keyword>
<dbReference type="OrthoDB" id="426386at2759"/>
<dbReference type="eggNOG" id="KOG4526">
    <property type="taxonomic scope" value="Eukaryota"/>
</dbReference>
<gene>
    <name evidence="3" type="ORF">CTRG_01095</name>
</gene>
<evidence type="ECO:0000259" key="2">
    <source>
        <dbReference type="Pfam" id="PF06916"/>
    </source>
</evidence>